<dbReference type="EMBL" id="WUBR01000001">
    <property type="protein sequence ID" value="MWV26941.1"/>
    <property type="molecule type" value="Genomic_DNA"/>
</dbReference>
<name>A0A844X970_9SPHN</name>
<reference evidence="1 2" key="2">
    <citation type="submission" date="2020-02" db="EMBL/GenBank/DDBJ databases">
        <title>Erythrobacter dongmakensis sp. nov., isolated from a tidal mudflat.</title>
        <authorList>
            <person name="Kim I.S."/>
        </authorList>
    </citation>
    <scope>NUCLEOTIDE SEQUENCE [LARGE SCALE GENOMIC DNA]</scope>
    <source>
        <strain evidence="1 2">GH3-10</strain>
    </source>
</reference>
<proteinExistence type="predicted"/>
<reference evidence="1 2" key="1">
    <citation type="submission" date="2019-12" db="EMBL/GenBank/DDBJ databases">
        <authorList>
            <person name="Lee S.D."/>
        </authorList>
    </citation>
    <scope>NUCLEOTIDE SEQUENCE [LARGE SCALE GENOMIC DNA]</scope>
    <source>
        <strain evidence="1 2">GH3-10</strain>
    </source>
</reference>
<keyword evidence="2" id="KW-1185">Reference proteome</keyword>
<protein>
    <submittedName>
        <fullName evidence="1">Uncharacterized protein</fullName>
    </submittedName>
</protein>
<sequence length="161" mass="18486">MSKEEKSDKRKRAILSVCCESEEQKRQIERAAGGNTSRYVLERVLYDDGYEDRRHDVAARVMRLADELSDELHRIGDLVRATTGLRQAVDRSSATSNDRRILQAIEDISSIISKLLEGHEQRTHLSGELIKTILDYSTACAEWDLRQKRKATIQQRRARSS</sequence>
<evidence type="ECO:0000313" key="2">
    <source>
        <dbReference type="Proteomes" id="UP000461409"/>
    </source>
</evidence>
<organism evidence="1 2">
    <name type="scientific">Aurantiacibacter rhizosphaerae</name>
    <dbReference type="NCBI Taxonomy" id="2691582"/>
    <lineage>
        <taxon>Bacteria</taxon>
        <taxon>Pseudomonadati</taxon>
        <taxon>Pseudomonadota</taxon>
        <taxon>Alphaproteobacteria</taxon>
        <taxon>Sphingomonadales</taxon>
        <taxon>Erythrobacteraceae</taxon>
        <taxon>Aurantiacibacter</taxon>
    </lineage>
</organism>
<gene>
    <name evidence="1" type="ORF">GRF63_03385</name>
</gene>
<dbReference type="AlphaFoldDB" id="A0A844X970"/>
<dbReference type="Proteomes" id="UP000461409">
    <property type="component" value="Unassembled WGS sequence"/>
</dbReference>
<dbReference type="RefSeq" id="WP_160484561.1">
    <property type="nucleotide sequence ID" value="NZ_WUBR01000001.1"/>
</dbReference>
<evidence type="ECO:0000313" key="1">
    <source>
        <dbReference type="EMBL" id="MWV26941.1"/>
    </source>
</evidence>
<accession>A0A844X970</accession>
<comment type="caution">
    <text evidence="1">The sequence shown here is derived from an EMBL/GenBank/DDBJ whole genome shotgun (WGS) entry which is preliminary data.</text>
</comment>